<evidence type="ECO:0000259" key="1">
    <source>
        <dbReference type="PROSITE" id="PS50943"/>
    </source>
</evidence>
<dbReference type="AlphaFoldDB" id="A0A1X1ETC9"/>
<dbReference type="RefSeq" id="WP_084873779.1">
    <property type="nucleotide sequence ID" value="NZ_JAGGMY010000001.1"/>
</dbReference>
<sequence>MQNPQTPLRAVRQAKGLTLNQVAEAIQLDVGNLSRIERGIQIASLDVAERLSIFFKGQVTEMQILYPKRFVLTEAEQRTNSPGKN</sequence>
<dbReference type="Pfam" id="PF01381">
    <property type="entry name" value="HTH_3"/>
    <property type="match status" value="1"/>
</dbReference>
<comment type="caution">
    <text evidence="2">The sequence shown here is derived from an EMBL/GenBank/DDBJ whole genome shotgun (WGS) entry which is preliminary data.</text>
</comment>
<dbReference type="STRING" id="55209.HA50_07105"/>
<reference evidence="2 3" key="1">
    <citation type="journal article" date="2017" name="Antonie Van Leeuwenhoek">
        <title>Phylogenomic resolution of the bacterial genus Pantoea and its relationship with Erwinia and Tatumella.</title>
        <authorList>
            <person name="Palmer M."/>
            <person name="Steenkamp E.T."/>
            <person name="Coetzee M.P."/>
            <person name="Chan W.Y."/>
            <person name="van Zyl E."/>
            <person name="De Maayer P."/>
            <person name="Coutinho T.A."/>
            <person name="Blom J."/>
            <person name="Smits T.H."/>
            <person name="Duffy B."/>
            <person name="Venter S.N."/>
        </authorList>
    </citation>
    <scope>NUCLEOTIDE SEQUENCE [LARGE SCALE GENOMIC DNA]</scope>
    <source>
        <strain evidence="2 3">LMG 2657</strain>
    </source>
</reference>
<dbReference type="Gene3D" id="1.10.260.40">
    <property type="entry name" value="lambda repressor-like DNA-binding domains"/>
    <property type="match status" value="1"/>
</dbReference>
<protein>
    <submittedName>
        <fullName evidence="2">Transcriptional regulator</fullName>
    </submittedName>
</protein>
<dbReference type="GO" id="GO:0003677">
    <property type="term" value="F:DNA binding"/>
    <property type="evidence" value="ECO:0007669"/>
    <property type="project" value="InterPro"/>
</dbReference>
<dbReference type="SUPFAM" id="SSF47413">
    <property type="entry name" value="lambda repressor-like DNA-binding domains"/>
    <property type="match status" value="1"/>
</dbReference>
<accession>A0A1X1ETC9</accession>
<feature type="domain" description="HTH cro/C1-type" evidence="1">
    <location>
        <begin position="8"/>
        <end position="62"/>
    </location>
</feature>
<keyword evidence="3" id="KW-1185">Reference proteome</keyword>
<gene>
    <name evidence="2" type="ORF">HA50_07105</name>
</gene>
<evidence type="ECO:0000313" key="2">
    <source>
        <dbReference type="EMBL" id="ORM93124.1"/>
    </source>
</evidence>
<dbReference type="PROSITE" id="PS50943">
    <property type="entry name" value="HTH_CROC1"/>
    <property type="match status" value="1"/>
</dbReference>
<evidence type="ECO:0000313" key="3">
    <source>
        <dbReference type="Proteomes" id="UP000193749"/>
    </source>
</evidence>
<dbReference type="InterPro" id="IPR010982">
    <property type="entry name" value="Lambda_DNA-bd_dom_sf"/>
</dbReference>
<dbReference type="SMART" id="SM00530">
    <property type="entry name" value="HTH_XRE"/>
    <property type="match status" value="1"/>
</dbReference>
<dbReference type="Proteomes" id="UP000193749">
    <property type="component" value="Unassembled WGS sequence"/>
</dbReference>
<organism evidence="2 3">
    <name type="scientific">Pantoea cypripedii</name>
    <name type="common">Pectobacterium cypripedii</name>
    <name type="synonym">Erwinia cypripedii</name>
    <dbReference type="NCBI Taxonomy" id="55209"/>
    <lineage>
        <taxon>Bacteria</taxon>
        <taxon>Pseudomonadati</taxon>
        <taxon>Pseudomonadota</taxon>
        <taxon>Gammaproteobacteria</taxon>
        <taxon>Enterobacterales</taxon>
        <taxon>Erwiniaceae</taxon>
        <taxon>Pantoea</taxon>
    </lineage>
</organism>
<proteinExistence type="predicted"/>
<dbReference type="OrthoDB" id="6990178at2"/>
<dbReference type="InterPro" id="IPR001387">
    <property type="entry name" value="Cro/C1-type_HTH"/>
</dbReference>
<dbReference type="EMBL" id="MLJI01000001">
    <property type="protein sequence ID" value="ORM93124.1"/>
    <property type="molecule type" value="Genomic_DNA"/>
</dbReference>
<name>A0A1X1ETC9_PANCY</name>
<dbReference type="CDD" id="cd00093">
    <property type="entry name" value="HTH_XRE"/>
    <property type="match status" value="1"/>
</dbReference>